<evidence type="ECO:0000256" key="7">
    <source>
        <dbReference type="ARBA" id="ARBA00023012"/>
    </source>
</evidence>
<name>A0A6G8PZU7_9ACTN</name>
<keyword evidence="5" id="KW-0808">Transferase</keyword>
<dbReference type="InterPro" id="IPR003594">
    <property type="entry name" value="HATPase_dom"/>
</dbReference>
<evidence type="ECO:0000256" key="1">
    <source>
        <dbReference type="ARBA" id="ARBA00000085"/>
    </source>
</evidence>
<dbReference type="AlphaFoldDB" id="A0A6G8PZU7"/>
<dbReference type="RefSeq" id="WP_166397412.1">
    <property type="nucleotide sequence ID" value="NZ_CP045121.1"/>
</dbReference>
<accession>A0A6G8PZU7</accession>
<dbReference type="Gene3D" id="3.30.565.10">
    <property type="entry name" value="Histidine kinase-like ATPase, C-terminal domain"/>
    <property type="match status" value="1"/>
</dbReference>
<evidence type="ECO:0000256" key="8">
    <source>
        <dbReference type="SAM" id="Phobius"/>
    </source>
</evidence>
<dbReference type="InterPro" id="IPR004358">
    <property type="entry name" value="Sig_transdc_His_kin-like_C"/>
</dbReference>
<organism evidence="10 11">
    <name type="scientific">Rubrobacter marinus</name>
    <dbReference type="NCBI Taxonomy" id="2653852"/>
    <lineage>
        <taxon>Bacteria</taxon>
        <taxon>Bacillati</taxon>
        <taxon>Actinomycetota</taxon>
        <taxon>Rubrobacteria</taxon>
        <taxon>Rubrobacterales</taxon>
        <taxon>Rubrobacteraceae</taxon>
        <taxon>Rubrobacter</taxon>
    </lineage>
</organism>
<sequence>MFDSIRIRLTMGYVGILALILLLFGAVAVVWFQRQVTDQQDKVLLQRMEVEKEKFLDGSNQYGVVQATTDYDVAVVALPSGGSASVSFLDLTSSPQSLGLPYVEMAQAARQEKHRVFGTAEGPRGDVRVVSEPLFDNSGNGEVVAVIQAAQSLKMARETIWELVFVLVPVGIGALTLATVGGLLMSRRAIRPVRRSFERQRTFIADASHELKTPLTLIRADAEVLSRGLEDEDDRELVEDILQETDRTNAILSDLLVLARLDAGKLEVAQKPFDLAVILAGAADRFEARAAGEGIRLETGVDGELPTRGDPERTEQILAALLDNAIRFTPHGGSIAVVGRRDGNTVVATVEDTGPGVPDAHLPRIFDRFYRADEARTRGPHGGGTGLGLAISRDLARAQGGELTAENVPGEGAGARFILTLPASP</sequence>
<dbReference type="PANTHER" id="PTHR43711:SF1">
    <property type="entry name" value="HISTIDINE KINASE 1"/>
    <property type="match status" value="1"/>
</dbReference>
<reference evidence="10 11" key="1">
    <citation type="submission" date="2019-10" db="EMBL/GenBank/DDBJ databases">
        <title>Rubrobacter sp nov SCSIO 52915 isolated from a deep-sea sediment in the South China Sea.</title>
        <authorList>
            <person name="Chen R.W."/>
        </authorList>
    </citation>
    <scope>NUCLEOTIDE SEQUENCE [LARGE SCALE GENOMIC DNA]</scope>
    <source>
        <strain evidence="10 11">SCSIO 52915</strain>
    </source>
</reference>
<dbReference type="KEGG" id="rmar:GBA65_15725"/>
<dbReference type="SUPFAM" id="SSF55874">
    <property type="entry name" value="ATPase domain of HSP90 chaperone/DNA topoisomerase II/histidine kinase"/>
    <property type="match status" value="1"/>
</dbReference>
<evidence type="ECO:0000256" key="2">
    <source>
        <dbReference type="ARBA" id="ARBA00004236"/>
    </source>
</evidence>
<comment type="subcellular location">
    <subcellularLocation>
        <location evidence="2">Cell membrane</location>
    </subcellularLocation>
</comment>
<dbReference type="Pfam" id="PF02518">
    <property type="entry name" value="HATPase_c"/>
    <property type="match status" value="1"/>
</dbReference>
<dbReference type="Gene3D" id="1.10.287.130">
    <property type="match status" value="1"/>
</dbReference>
<dbReference type="PROSITE" id="PS50109">
    <property type="entry name" value="HIS_KIN"/>
    <property type="match status" value="1"/>
</dbReference>
<feature type="domain" description="Histidine kinase" evidence="9">
    <location>
        <begin position="206"/>
        <end position="425"/>
    </location>
</feature>
<dbReference type="FunFam" id="3.30.565.10:FF:000006">
    <property type="entry name" value="Sensor histidine kinase WalK"/>
    <property type="match status" value="1"/>
</dbReference>
<evidence type="ECO:0000256" key="4">
    <source>
        <dbReference type="ARBA" id="ARBA00022553"/>
    </source>
</evidence>
<feature type="transmembrane region" description="Helical" evidence="8">
    <location>
        <begin position="163"/>
        <end position="185"/>
    </location>
</feature>
<dbReference type="CDD" id="cd00082">
    <property type="entry name" value="HisKA"/>
    <property type="match status" value="1"/>
</dbReference>
<dbReference type="SMART" id="SM00387">
    <property type="entry name" value="HATPase_c"/>
    <property type="match status" value="1"/>
</dbReference>
<gene>
    <name evidence="10" type="ORF">GBA65_15725</name>
</gene>
<keyword evidence="4" id="KW-0597">Phosphoprotein</keyword>
<dbReference type="GO" id="GO:0000155">
    <property type="term" value="F:phosphorelay sensor kinase activity"/>
    <property type="evidence" value="ECO:0007669"/>
    <property type="project" value="InterPro"/>
</dbReference>
<dbReference type="SUPFAM" id="SSF47384">
    <property type="entry name" value="Homodimeric domain of signal transducing histidine kinase"/>
    <property type="match status" value="1"/>
</dbReference>
<dbReference type="PRINTS" id="PR00344">
    <property type="entry name" value="BCTRLSENSOR"/>
</dbReference>
<evidence type="ECO:0000259" key="9">
    <source>
        <dbReference type="PROSITE" id="PS50109"/>
    </source>
</evidence>
<dbReference type="GO" id="GO:0005886">
    <property type="term" value="C:plasma membrane"/>
    <property type="evidence" value="ECO:0007669"/>
    <property type="project" value="UniProtKB-SubCell"/>
</dbReference>
<keyword evidence="11" id="KW-1185">Reference proteome</keyword>
<dbReference type="InterPro" id="IPR003661">
    <property type="entry name" value="HisK_dim/P_dom"/>
</dbReference>
<dbReference type="EMBL" id="CP045121">
    <property type="protein sequence ID" value="QIN79741.1"/>
    <property type="molecule type" value="Genomic_DNA"/>
</dbReference>
<dbReference type="PANTHER" id="PTHR43711">
    <property type="entry name" value="TWO-COMPONENT HISTIDINE KINASE"/>
    <property type="match status" value="1"/>
</dbReference>
<protein>
    <recommendedName>
        <fullName evidence="3">histidine kinase</fullName>
        <ecNumber evidence="3">2.7.13.3</ecNumber>
    </recommendedName>
</protein>
<evidence type="ECO:0000256" key="5">
    <source>
        <dbReference type="ARBA" id="ARBA00022679"/>
    </source>
</evidence>
<keyword evidence="8" id="KW-1133">Transmembrane helix</keyword>
<keyword evidence="7" id="KW-0902">Two-component regulatory system</keyword>
<evidence type="ECO:0000313" key="11">
    <source>
        <dbReference type="Proteomes" id="UP000502706"/>
    </source>
</evidence>
<dbReference type="Proteomes" id="UP000502706">
    <property type="component" value="Chromosome"/>
</dbReference>
<evidence type="ECO:0000313" key="10">
    <source>
        <dbReference type="EMBL" id="QIN79741.1"/>
    </source>
</evidence>
<dbReference type="InterPro" id="IPR050736">
    <property type="entry name" value="Sensor_HK_Regulatory"/>
</dbReference>
<keyword evidence="6" id="KW-0418">Kinase</keyword>
<dbReference type="InterPro" id="IPR036097">
    <property type="entry name" value="HisK_dim/P_sf"/>
</dbReference>
<dbReference type="InterPro" id="IPR036890">
    <property type="entry name" value="HATPase_C_sf"/>
</dbReference>
<evidence type="ECO:0000256" key="3">
    <source>
        <dbReference type="ARBA" id="ARBA00012438"/>
    </source>
</evidence>
<dbReference type="SMART" id="SM00388">
    <property type="entry name" value="HisKA"/>
    <property type="match status" value="1"/>
</dbReference>
<keyword evidence="8" id="KW-0472">Membrane</keyword>
<dbReference type="CDD" id="cd00075">
    <property type="entry name" value="HATPase"/>
    <property type="match status" value="1"/>
</dbReference>
<comment type="catalytic activity">
    <reaction evidence="1">
        <text>ATP + protein L-histidine = ADP + protein N-phospho-L-histidine.</text>
        <dbReference type="EC" id="2.7.13.3"/>
    </reaction>
</comment>
<feature type="transmembrane region" description="Helical" evidence="8">
    <location>
        <begin position="12"/>
        <end position="32"/>
    </location>
</feature>
<proteinExistence type="predicted"/>
<keyword evidence="8" id="KW-0812">Transmembrane</keyword>
<evidence type="ECO:0000256" key="6">
    <source>
        <dbReference type="ARBA" id="ARBA00022777"/>
    </source>
</evidence>
<dbReference type="EC" id="2.7.13.3" evidence="3"/>
<dbReference type="InterPro" id="IPR005467">
    <property type="entry name" value="His_kinase_dom"/>
</dbReference>
<dbReference type="Pfam" id="PF00512">
    <property type="entry name" value="HisKA"/>
    <property type="match status" value="1"/>
</dbReference>